<dbReference type="Proteomes" id="UP000002358">
    <property type="component" value="Unassembled WGS sequence"/>
</dbReference>
<dbReference type="GeneID" id="116738449"/>
<evidence type="ECO:0000313" key="1">
    <source>
        <dbReference type="EnsemblMetazoa" id="XP_031784164"/>
    </source>
</evidence>
<dbReference type="KEGG" id="nvi:116738449"/>
<proteinExistence type="predicted"/>
<dbReference type="RefSeq" id="XP_031784164.1">
    <property type="nucleotide sequence ID" value="XM_031928304.1"/>
</dbReference>
<dbReference type="InParanoid" id="A0A7M7QA48"/>
<keyword evidence="2" id="KW-1185">Reference proteome</keyword>
<reference evidence="1" key="1">
    <citation type="submission" date="2021-01" db="UniProtKB">
        <authorList>
            <consortium name="EnsemblMetazoa"/>
        </authorList>
    </citation>
    <scope>IDENTIFICATION</scope>
</reference>
<name>A0A7M7QA48_NASVI</name>
<protein>
    <submittedName>
        <fullName evidence="1">Uncharacterized protein</fullName>
    </submittedName>
</protein>
<organism evidence="1 2">
    <name type="scientific">Nasonia vitripennis</name>
    <name type="common">Parasitic wasp</name>
    <dbReference type="NCBI Taxonomy" id="7425"/>
    <lineage>
        <taxon>Eukaryota</taxon>
        <taxon>Metazoa</taxon>
        <taxon>Ecdysozoa</taxon>
        <taxon>Arthropoda</taxon>
        <taxon>Hexapoda</taxon>
        <taxon>Insecta</taxon>
        <taxon>Pterygota</taxon>
        <taxon>Neoptera</taxon>
        <taxon>Endopterygota</taxon>
        <taxon>Hymenoptera</taxon>
        <taxon>Apocrita</taxon>
        <taxon>Proctotrupomorpha</taxon>
        <taxon>Chalcidoidea</taxon>
        <taxon>Pteromalidae</taxon>
        <taxon>Pteromalinae</taxon>
        <taxon>Nasonia</taxon>
    </lineage>
</organism>
<evidence type="ECO:0000313" key="2">
    <source>
        <dbReference type="Proteomes" id="UP000002358"/>
    </source>
</evidence>
<dbReference type="EnsemblMetazoa" id="XM_031928304">
    <property type="protein sequence ID" value="XP_031784164"/>
    <property type="gene ID" value="LOC116738449"/>
</dbReference>
<dbReference type="AlphaFoldDB" id="A0A7M7QA48"/>
<accession>A0A7M7QA48</accession>
<sequence>MLMYLQGCTFHQNHSEAIFYHIGHDMWVSENEYTGFINKSTTPQAATNITTLVFTMEKLLSSTKTGFKSRRNGVGKEQCGTLDPVKLAVCEAFYKFRVENEYTPVTTEDDKN</sequence>